<dbReference type="EMBL" id="JAIWYP010000009">
    <property type="protein sequence ID" value="KAH3770181.1"/>
    <property type="molecule type" value="Genomic_DNA"/>
</dbReference>
<keyword evidence="2" id="KW-1185">Reference proteome</keyword>
<evidence type="ECO:0000313" key="1">
    <source>
        <dbReference type="EMBL" id="KAH3770181.1"/>
    </source>
</evidence>
<dbReference type="Proteomes" id="UP000828390">
    <property type="component" value="Unassembled WGS sequence"/>
</dbReference>
<organism evidence="1 2">
    <name type="scientific">Dreissena polymorpha</name>
    <name type="common">Zebra mussel</name>
    <name type="synonym">Mytilus polymorpha</name>
    <dbReference type="NCBI Taxonomy" id="45954"/>
    <lineage>
        <taxon>Eukaryota</taxon>
        <taxon>Metazoa</taxon>
        <taxon>Spiralia</taxon>
        <taxon>Lophotrochozoa</taxon>
        <taxon>Mollusca</taxon>
        <taxon>Bivalvia</taxon>
        <taxon>Autobranchia</taxon>
        <taxon>Heteroconchia</taxon>
        <taxon>Euheterodonta</taxon>
        <taxon>Imparidentia</taxon>
        <taxon>Neoheterodontei</taxon>
        <taxon>Myida</taxon>
        <taxon>Dreissenoidea</taxon>
        <taxon>Dreissenidae</taxon>
        <taxon>Dreissena</taxon>
    </lineage>
</organism>
<sequence>MEFLYAITRVPTITRVRRGMMAASTHVSVLMEPQAFINARHFAQYIKTCPASATWFRNQENAAANQPVSLRPRLVASTEWDPSVDREQTYHLQLHQPVWMRCQTVTDMKECLRELRTIGA</sequence>
<accession>A0A9D4ICF4</accession>
<reference evidence="1" key="1">
    <citation type="journal article" date="2019" name="bioRxiv">
        <title>The Genome of the Zebra Mussel, Dreissena polymorpha: A Resource for Invasive Species Research.</title>
        <authorList>
            <person name="McCartney M.A."/>
            <person name="Auch B."/>
            <person name="Kono T."/>
            <person name="Mallez S."/>
            <person name="Zhang Y."/>
            <person name="Obille A."/>
            <person name="Becker A."/>
            <person name="Abrahante J.E."/>
            <person name="Garbe J."/>
            <person name="Badalamenti J.P."/>
            <person name="Herman A."/>
            <person name="Mangelson H."/>
            <person name="Liachko I."/>
            <person name="Sullivan S."/>
            <person name="Sone E.D."/>
            <person name="Koren S."/>
            <person name="Silverstein K.A.T."/>
            <person name="Beckman K.B."/>
            <person name="Gohl D.M."/>
        </authorList>
    </citation>
    <scope>NUCLEOTIDE SEQUENCE</scope>
    <source>
        <strain evidence="1">Duluth1</strain>
        <tissue evidence="1">Whole animal</tissue>
    </source>
</reference>
<dbReference type="AlphaFoldDB" id="A0A9D4ICF4"/>
<proteinExistence type="predicted"/>
<evidence type="ECO:0000313" key="2">
    <source>
        <dbReference type="Proteomes" id="UP000828390"/>
    </source>
</evidence>
<name>A0A9D4ICF4_DREPO</name>
<protein>
    <submittedName>
        <fullName evidence="1">Uncharacterized protein</fullName>
    </submittedName>
</protein>
<reference evidence="1" key="2">
    <citation type="submission" date="2020-11" db="EMBL/GenBank/DDBJ databases">
        <authorList>
            <person name="McCartney M.A."/>
            <person name="Auch B."/>
            <person name="Kono T."/>
            <person name="Mallez S."/>
            <person name="Becker A."/>
            <person name="Gohl D.M."/>
            <person name="Silverstein K.A.T."/>
            <person name="Koren S."/>
            <person name="Bechman K.B."/>
            <person name="Herman A."/>
            <person name="Abrahante J.E."/>
            <person name="Garbe J."/>
        </authorList>
    </citation>
    <scope>NUCLEOTIDE SEQUENCE</scope>
    <source>
        <strain evidence="1">Duluth1</strain>
        <tissue evidence="1">Whole animal</tissue>
    </source>
</reference>
<gene>
    <name evidence="1" type="ORF">DPMN_171464</name>
</gene>
<comment type="caution">
    <text evidence="1">The sequence shown here is derived from an EMBL/GenBank/DDBJ whole genome shotgun (WGS) entry which is preliminary data.</text>
</comment>